<dbReference type="AlphaFoldDB" id="A0A6B0YNR6"/>
<reference evidence="1" key="1">
    <citation type="submission" date="2019-09" db="EMBL/GenBank/DDBJ databases">
        <title>Characterisation of the sponge microbiome using genome-centric metagenomics.</title>
        <authorList>
            <person name="Engelberts J.P."/>
            <person name="Robbins S.J."/>
            <person name="De Goeij J.M."/>
            <person name="Aranda M."/>
            <person name="Bell S.C."/>
            <person name="Webster N.S."/>
        </authorList>
    </citation>
    <scope>NUCLEOTIDE SEQUENCE</scope>
    <source>
        <strain evidence="1">SB0664_bin_27</strain>
    </source>
</reference>
<protein>
    <submittedName>
        <fullName evidence="1">MBL fold metallo-hydrolase</fullName>
    </submittedName>
</protein>
<proteinExistence type="predicted"/>
<organism evidence="1">
    <name type="scientific">Caldilineaceae bacterium SB0664_bin_27</name>
    <dbReference type="NCBI Taxonomy" id="2605260"/>
    <lineage>
        <taxon>Bacteria</taxon>
        <taxon>Bacillati</taxon>
        <taxon>Chloroflexota</taxon>
        <taxon>Caldilineae</taxon>
        <taxon>Caldilineales</taxon>
        <taxon>Caldilineaceae</taxon>
    </lineage>
</organism>
<dbReference type="Gene3D" id="3.60.15.10">
    <property type="entry name" value="Ribonuclease Z/Hydroxyacylglutathione hydrolase-like"/>
    <property type="match status" value="1"/>
</dbReference>
<dbReference type="PANTHER" id="PTHR39189">
    <property type="entry name" value="UPF0173 METAL-DEPENDENT HYDROLASE YTKL"/>
    <property type="match status" value="1"/>
</dbReference>
<accession>A0A6B0YNR6</accession>
<keyword evidence="1" id="KW-0378">Hydrolase</keyword>
<dbReference type="EMBL" id="VXRG01000039">
    <property type="protein sequence ID" value="MXY92686.1"/>
    <property type="molecule type" value="Genomic_DNA"/>
</dbReference>
<dbReference type="GO" id="GO:0016787">
    <property type="term" value="F:hydrolase activity"/>
    <property type="evidence" value="ECO:0007669"/>
    <property type="project" value="UniProtKB-KW"/>
</dbReference>
<sequence length="251" mass="27218">MHCRSISRLWIAALHREWTPTTHKICNHSGKDRTLDINWYGFCCFRLRERRVTAICDPFSSKTTGIQLPKLNADIVTISSGSSARVQGAGTVGGGPKILRGPGDYEVKQVLVTGLPTSQNGTRSVAFFLDFGGLTVGHLGELGQVPDSAGGEELGDIDVLLAPVSGPHIPDVSRIAEVISQLDPRIVVPMQYRHEGLRSEQSDSLEPVDRFLKELGIGEPEMTDTLKLTKNSLPEETQVVLLRPTGAARAG</sequence>
<dbReference type="Pfam" id="PF13483">
    <property type="entry name" value="Lactamase_B_3"/>
    <property type="match status" value="1"/>
</dbReference>
<dbReference type="InterPro" id="IPR036866">
    <property type="entry name" value="RibonucZ/Hydroxyglut_hydro"/>
</dbReference>
<comment type="caution">
    <text evidence="1">The sequence shown here is derived from an EMBL/GenBank/DDBJ whole genome shotgun (WGS) entry which is preliminary data.</text>
</comment>
<gene>
    <name evidence="1" type="ORF">F4Y42_04465</name>
</gene>
<dbReference type="SUPFAM" id="SSF56281">
    <property type="entry name" value="Metallo-hydrolase/oxidoreductase"/>
    <property type="match status" value="1"/>
</dbReference>
<name>A0A6B0YNR6_9CHLR</name>
<evidence type="ECO:0000313" key="1">
    <source>
        <dbReference type="EMBL" id="MXY92686.1"/>
    </source>
</evidence>
<dbReference type="PANTHER" id="PTHR39189:SF1">
    <property type="entry name" value="UPF0173 METAL-DEPENDENT HYDROLASE YTKL"/>
    <property type="match status" value="1"/>
</dbReference>